<dbReference type="PANTHER" id="PTHR30237:SF2">
    <property type="entry name" value="MUREIN TETRAPEPTIDE CARBOXYPEPTIDASE"/>
    <property type="match status" value="1"/>
</dbReference>
<comment type="similarity">
    <text evidence="1">Belongs to the peptidase S66 family.</text>
</comment>
<dbReference type="CDD" id="cd07025">
    <property type="entry name" value="Peptidase_S66"/>
    <property type="match status" value="1"/>
</dbReference>
<protein>
    <submittedName>
        <fullName evidence="9">LD-carboxypeptidase</fullName>
    </submittedName>
</protein>
<organism evidence="9 10">
    <name type="scientific">Pseudomonas caspiana</name>
    <dbReference type="NCBI Taxonomy" id="1451454"/>
    <lineage>
        <taxon>Bacteria</taxon>
        <taxon>Pseudomonadati</taxon>
        <taxon>Pseudomonadota</taxon>
        <taxon>Gammaproteobacteria</taxon>
        <taxon>Pseudomonadales</taxon>
        <taxon>Pseudomonadaceae</taxon>
        <taxon>Pseudomonas</taxon>
    </lineage>
</organism>
<dbReference type="PANTHER" id="PTHR30237">
    <property type="entry name" value="MURAMOYLTETRAPEPTIDE CARBOXYPEPTIDASE"/>
    <property type="match status" value="1"/>
</dbReference>
<evidence type="ECO:0000256" key="5">
    <source>
        <dbReference type="ARBA" id="ARBA00022825"/>
    </source>
</evidence>
<name>A0A1Y3P4N2_9PSED</name>
<dbReference type="Gene3D" id="3.40.50.10740">
    <property type="entry name" value="Class I glutamine amidotransferase-like"/>
    <property type="match status" value="1"/>
</dbReference>
<dbReference type="SUPFAM" id="SSF52317">
    <property type="entry name" value="Class I glutamine amidotransferase-like"/>
    <property type="match status" value="1"/>
</dbReference>
<dbReference type="GO" id="GO:0006508">
    <property type="term" value="P:proteolysis"/>
    <property type="evidence" value="ECO:0007669"/>
    <property type="project" value="UniProtKB-KW"/>
</dbReference>
<dbReference type="InterPro" id="IPR029062">
    <property type="entry name" value="Class_I_gatase-like"/>
</dbReference>
<dbReference type="GO" id="GO:0008236">
    <property type="term" value="F:serine-type peptidase activity"/>
    <property type="evidence" value="ECO:0007669"/>
    <property type="project" value="UniProtKB-KW"/>
</dbReference>
<dbReference type="Pfam" id="PF17676">
    <property type="entry name" value="Peptidase_S66C"/>
    <property type="match status" value="1"/>
</dbReference>
<feature type="active site" description="Charge relay system" evidence="6">
    <location>
        <position position="281"/>
    </location>
</feature>
<feature type="active site" description="Nucleophile" evidence="6">
    <location>
        <position position="116"/>
    </location>
</feature>
<evidence type="ECO:0000256" key="3">
    <source>
        <dbReference type="ARBA" id="ARBA00022670"/>
    </source>
</evidence>
<keyword evidence="10" id="KW-1185">Reference proteome</keyword>
<dbReference type="InterPro" id="IPR027478">
    <property type="entry name" value="LdcA_N"/>
</dbReference>
<keyword evidence="4" id="KW-0378">Hydrolase</keyword>
<sequence>MSPTCLPTLRPNVLRPGDAVALVSPAGPVAAAKVESAAEVLKSWGLKPRIYPHALDTHSFYAGTDEHRLADFNAALADPEIRALFCNRGGYGAQRIVQHLDFDAVRRDPKLVIGFSDITAFHGALWEHARLATIHGPVASQLERGGVFVSGLRHVTMSTEPVVVSADPAERTFDVRTRGTAQGILLGGNLSILSSSVGTGYIPDLNGAILLIEDVGEAAYRVDRLLTQLLNSGALNGLAGIAVGQFSEPKGATGAITHSSVLMERLGDLGIPVLGGLSIGHDAVNYAVPLGIEATLDADAGTLLVGAATR</sequence>
<feature type="domain" description="LD-carboxypeptidase C-terminal" evidence="8">
    <location>
        <begin position="182"/>
        <end position="296"/>
    </location>
</feature>
<dbReference type="PIRSF" id="PIRSF028757">
    <property type="entry name" value="LD-carboxypeptidase"/>
    <property type="match status" value="1"/>
</dbReference>
<dbReference type="GO" id="GO:0004180">
    <property type="term" value="F:carboxypeptidase activity"/>
    <property type="evidence" value="ECO:0007669"/>
    <property type="project" value="UniProtKB-KW"/>
</dbReference>
<dbReference type="InterPro" id="IPR003507">
    <property type="entry name" value="S66_fam"/>
</dbReference>
<gene>
    <name evidence="9" type="ORF">AUC60_11370</name>
</gene>
<dbReference type="RefSeq" id="WP_087266942.1">
    <property type="nucleotide sequence ID" value="NZ_JBJGBV010000002.1"/>
</dbReference>
<dbReference type="EMBL" id="LOHF01000008">
    <property type="protein sequence ID" value="OUM73672.1"/>
    <property type="molecule type" value="Genomic_DNA"/>
</dbReference>
<evidence type="ECO:0000259" key="8">
    <source>
        <dbReference type="Pfam" id="PF17676"/>
    </source>
</evidence>
<keyword evidence="3" id="KW-0645">Protease</keyword>
<evidence type="ECO:0000256" key="4">
    <source>
        <dbReference type="ARBA" id="ARBA00022801"/>
    </source>
</evidence>
<dbReference type="Proteomes" id="UP000195440">
    <property type="component" value="Unassembled WGS sequence"/>
</dbReference>
<evidence type="ECO:0000256" key="1">
    <source>
        <dbReference type="ARBA" id="ARBA00010233"/>
    </source>
</evidence>
<dbReference type="InterPro" id="IPR040921">
    <property type="entry name" value="Peptidase_S66C"/>
</dbReference>
<reference evidence="9 10" key="1">
    <citation type="journal article" date="2017" name="Syst. Appl. Microbiol.">
        <title>Pseudomonas caspiana sp. nov., a citrus pathogen in the Pseudomonas syringae phylogenetic group.</title>
        <authorList>
            <person name="Busquets A."/>
            <person name="Gomila M."/>
            <person name="Beiki F."/>
            <person name="Mulet M."/>
            <person name="Rahimian H."/>
            <person name="Garcia-Valdes E."/>
            <person name="Lalucat J."/>
        </authorList>
    </citation>
    <scope>NUCLEOTIDE SEQUENCE [LARGE SCALE GENOMIC DNA]</scope>
    <source>
        <strain evidence="9 10">FBF102</strain>
    </source>
</reference>
<dbReference type="SUPFAM" id="SSF141986">
    <property type="entry name" value="LD-carboxypeptidase A C-terminal domain-like"/>
    <property type="match status" value="1"/>
</dbReference>
<feature type="domain" description="LD-carboxypeptidase N-terminal" evidence="7">
    <location>
        <begin position="20"/>
        <end position="136"/>
    </location>
</feature>
<feature type="active site" description="Charge relay system" evidence="6">
    <location>
        <position position="213"/>
    </location>
</feature>
<proteinExistence type="inferred from homology"/>
<evidence type="ECO:0000313" key="10">
    <source>
        <dbReference type="Proteomes" id="UP000195440"/>
    </source>
</evidence>
<dbReference type="InterPro" id="IPR040449">
    <property type="entry name" value="Peptidase_S66_N"/>
</dbReference>
<dbReference type="InterPro" id="IPR027461">
    <property type="entry name" value="Carboxypeptidase_A_C_sf"/>
</dbReference>
<evidence type="ECO:0000256" key="2">
    <source>
        <dbReference type="ARBA" id="ARBA00022645"/>
    </source>
</evidence>
<keyword evidence="2 9" id="KW-0121">Carboxypeptidase</keyword>
<dbReference type="Gene3D" id="3.50.30.60">
    <property type="entry name" value="LD-carboxypeptidase A C-terminal domain-like"/>
    <property type="match status" value="1"/>
</dbReference>
<evidence type="ECO:0000256" key="6">
    <source>
        <dbReference type="PIRSR" id="PIRSR028757-1"/>
    </source>
</evidence>
<accession>A0A1Y3P4N2</accession>
<keyword evidence="5" id="KW-0720">Serine protease</keyword>
<evidence type="ECO:0000313" key="9">
    <source>
        <dbReference type="EMBL" id="OUM73672.1"/>
    </source>
</evidence>
<dbReference type="Pfam" id="PF02016">
    <property type="entry name" value="Peptidase_S66"/>
    <property type="match status" value="1"/>
</dbReference>
<evidence type="ECO:0000259" key="7">
    <source>
        <dbReference type="Pfam" id="PF02016"/>
    </source>
</evidence>
<dbReference type="OrthoDB" id="9807329at2"/>
<comment type="caution">
    <text evidence="9">The sequence shown here is derived from an EMBL/GenBank/DDBJ whole genome shotgun (WGS) entry which is preliminary data.</text>
</comment>
<dbReference type="AlphaFoldDB" id="A0A1Y3P4N2"/>